<evidence type="ECO:0000256" key="3">
    <source>
        <dbReference type="ARBA" id="ARBA00023186"/>
    </source>
</evidence>
<dbReference type="Proteomes" id="UP000283269">
    <property type="component" value="Unassembled WGS sequence"/>
</dbReference>
<comment type="caution">
    <text evidence="4">The sequence shown here is derived from an EMBL/GenBank/DDBJ whole genome shotgun (WGS) entry which is preliminary data.</text>
</comment>
<evidence type="ECO:0000256" key="2">
    <source>
        <dbReference type="ARBA" id="ARBA00022840"/>
    </source>
</evidence>
<dbReference type="Pfam" id="PF00118">
    <property type="entry name" value="Cpn60_TCP1"/>
    <property type="match status" value="1"/>
</dbReference>
<dbReference type="EMBL" id="NHYD01000949">
    <property type="protein sequence ID" value="PPQ92886.1"/>
    <property type="molecule type" value="Genomic_DNA"/>
</dbReference>
<dbReference type="AlphaFoldDB" id="A0A409XQB8"/>
<dbReference type="InParanoid" id="A0A409XQB8"/>
<keyword evidence="3" id="KW-0143">Chaperone</keyword>
<protein>
    <submittedName>
        <fullName evidence="4">Uncharacterized protein</fullName>
    </submittedName>
</protein>
<dbReference type="OrthoDB" id="10248520at2759"/>
<reference evidence="4 5" key="1">
    <citation type="journal article" date="2018" name="Evol. Lett.">
        <title>Horizontal gene cluster transfer increased hallucinogenic mushroom diversity.</title>
        <authorList>
            <person name="Reynolds H.T."/>
            <person name="Vijayakumar V."/>
            <person name="Gluck-Thaler E."/>
            <person name="Korotkin H.B."/>
            <person name="Matheny P.B."/>
            <person name="Slot J.C."/>
        </authorList>
    </citation>
    <scope>NUCLEOTIDE SEQUENCE [LARGE SCALE GENOMIC DNA]</scope>
    <source>
        <strain evidence="4 5">2631</strain>
    </source>
</reference>
<dbReference type="GO" id="GO:0005524">
    <property type="term" value="F:ATP binding"/>
    <property type="evidence" value="ECO:0007669"/>
    <property type="project" value="UniProtKB-KW"/>
</dbReference>
<keyword evidence="5" id="KW-1185">Reference proteome</keyword>
<name>A0A409XQB8_PSICY</name>
<keyword evidence="2" id="KW-0067">ATP-binding</keyword>
<sequence>MNDGNAILREIDIAYPAAKNMIELSETQDEERGDGTTSPIILGAQSSLFLALVFHLSYSPLSGAGVDSRSVVESSHSFRVIMSMIFILFMRSAISRS</sequence>
<accession>A0A409XQB8</accession>
<organism evidence="4 5">
    <name type="scientific">Psilocybe cyanescens</name>
    <dbReference type="NCBI Taxonomy" id="93625"/>
    <lineage>
        <taxon>Eukaryota</taxon>
        <taxon>Fungi</taxon>
        <taxon>Dikarya</taxon>
        <taxon>Basidiomycota</taxon>
        <taxon>Agaricomycotina</taxon>
        <taxon>Agaricomycetes</taxon>
        <taxon>Agaricomycetidae</taxon>
        <taxon>Agaricales</taxon>
        <taxon>Agaricineae</taxon>
        <taxon>Strophariaceae</taxon>
        <taxon>Psilocybe</taxon>
    </lineage>
</organism>
<dbReference type="STRING" id="93625.A0A409XQB8"/>
<keyword evidence="1" id="KW-0547">Nucleotide-binding</keyword>
<dbReference type="GO" id="GO:0140662">
    <property type="term" value="F:ATP-dependent protein folding chaperone"/>
    <property type="evidence" value="ECO:0007669"/>
    <property type="project" value="InterPro"/>
</dbReference>
<dbReference type="InterPro" id="IPR002423">
    <property type="entry name" value="Cpn60/GroEL/TCP-1"/>
</dbReference>
<dbReference type="InterPro" id="IPR017998">
    <property type="entry name" value="Chaperone_TCP-1"/>
</dbReference>
<dbReference type="InterPro" id="IPR027413">
    <property type="entry name" value="GROEL-like_equatorial_sf"/>
</dbReference>
<dbReference type="PANTHER" id="PTHR11353">
    <property type="entry name" value="CHAPERONIN"/>
    <property type="match status" value="1"/>
</dbReference>
<gene>
    <name evidence="4" type="ORF">CVT25_009773</name>
</gene>
<dbReference type="Gene3D" id="1.10.560.10">
    <property type="entry name" value="GroEL-like equatorial domain"/>
    <property type="match status" value="1"/>
</dbReference>
<evidence type="ECO:0000256" key="1">
    <source>
        <dbReference type="ARBA" id="ARBA00022741"/>
    </source>
</evidence>
<evidence type="ECO:0000313" key="4">
    <source>
        <dbReference type="EMBL" id="PPQ92886.1"/>
    </source>
</evidence>
<proteinExistence type="predicted"/>
<dbReference type="SUPFAM" id="SSF48592">
    <property type="entry name" value="GroEL equatorial domain-like"/>
    <property type="match status" value="1"/>
</dbReference>
<evidence type="ECO:0000313" key="5">
    <source>
        <dbReference type="Proteomes" id="UP000283269"/>
    </source>
</evidence>